<evidence type="ECO:0000313" key="9">
    <source>
        <dbReference type="Proteomes" id="UP000094236"/>
    </source>
</evidence>
<feature type="region of interest" description="Disordered" evidence="6">
    <location>
        <begin position="51"/>
        <end position="71"/>
    </location>
</feature>
<dbReference type="GO" id="GO:0005634">
    <property type="term" value="C:nucleus"/>
    <property type="evidence" value="ECO:0007669"/>
    <property type="project" value="UniProtKB-SubCell"/>
</dbReference>
<evidence type="ECO:0000256" key="2">
    <source>
        <dbReference type="ARBA" id="ARBA00023163"/>
    </source>
</evidence>
<accession>A0A1E4TS46</accession>
<evidence type="ECO:0000256" key="1">
    <source>
        <dbReference type="ARBA" id="ARBA00004123"/>
    </source>
</evidence>
<dbReference type="FunFam" id="3.40.50.1010:FF:000045">
    <property type="entry name" value="Transcriptional protein swt1"/>
    <property type="match status" value="1"/>
</dbReference>
<dbReference type="Gene3D" id="3.40.50.1010">
    <property type="entry name" value="5'-nuclease"/>
    <property type="match status" value="1"/>
</dbReference>
<sequence length="531" mass="60461">MSELPSIYSSVGLSQENQRKIITSNSKKINSSAGNGGISLEIRVQNELSKNSDKRGNFGIQEGNGGGIATEESDGDIIMLGTEDQQEVNTITDYVANRRHVSDFPANEQNENFFLQKAGEKLALDSDMLIDQPDQKEFFLIVDTNFILSHLNILEDLKNMYNQYSGIFKIIIPITVMHELDGLKKSNSGESYKSSSSSSSSAVISNESLSHLARWANDWIYNNLAESNAAIRGQRLNERIDKYATKDDSILDCCIYFQQKYPSHLVILLSNDKNFCTKALVNGILTISFRQNMNSKLIIEKIIEENLNRGNGIVVNSSTNLLENYESNSIHSNSVHSNSGHDDFKVYEHTSNGFNSQSLPAQQLLEKQQHQQTVPQTMISDSNPNLNAYCIKIPNFNNASQQIYQEIQSVLLSAIDECMTKEYEDDLELVEYDKDKVVSINDCCLVMSKFWVSVFGQYFKKSVLKPQSLFKTHKDRQRLIHIPKDINDLTHFVDFWSEILRCLYLEKDENQISSLQVLFRRWDYIIENIVN</sequence>
<dbReference type="PANTHER" id="PTHR16161:SF0">
    <property type="entry name" value="TRANSCRIPTIONAL PROTEIN SWT1"/>
    <property type="match status" value="1"/>
</dbReference>
<dbReference type="PANTHER" id="PTHR16161">
    <property type="entry name" value="TRANSCRIPTIONAL PROTEIN SWT1"/>
    <property type="match status" value="1"/>
</dbReference>
<dbReference type="SUPFAM" id="SSF88723">
    <property type="entry name" value="PIN domain-like"/>
    <property type="match status" value="1"/>
</dbReference>
<dbReference type="CDD" id="cd18727">
    <property type="entry name" value="PIN_Swt1-like"/>
    <property type="match status" value="1"/>
</dbReference>
<dbReference type="Pfam" id="PF21693">
    <property type="entry name" value="SWT1_3rd"/>
    <property type="match status" value="1"/>
</dbReference>
<dbReference type="InterPro" id="IPR052626">
    <property type="entry name" value="SWT1_Regulator"/>
</dbReference>
<dbReference type="SMART" id="SM00670">
    <property type="entry name" value="PINc"/>
    <property type="match status" value="1"/>
</dbReference>
<comment type="similarity">
    <text evidence="4">Belongs to the SWT1 family.</text>
</comment>
<dbReference type="EMBL" id="KV454015">
    <property type="protein sequence ID" value="ODV94585.1"/>
    <property type="molecule type" value="Genomic_DNA"/>
</dbReference>
<dbReference type="InterPro" id="IPR002716">
    <property type="entry name" value="PIN_dom"/>
</dbReference>
<evidence type="ECO:0000256" key="6">
    <source>
        <dbReference type="SAM" id="MobiDB-lite"/>
    </source>
</evidence>
<evidence type="ECO:0000313" key="8">
    <source>
        <dbReference type="EMBL" id="ODV94585.1"/>
    </source>
</evidence>
<keyword evidence="3" id="KW-0539">Nucleus</keyword>
<reference evidence="9" key="1">
    <citation type="submission" date="2016-05" db="EMBL/GenBank/DDBJ databases">
        <title>Comparative genomics of biotechnologically important yeasts.</title>
        <authorList>
            <consortium name="DOE Joint Genome Institute"/>
            <person name="Riley R."/>
            <person name="Haridas S."/>
            <person name="Wolfe K.H."/>
            <person name="Lopes M.R."/>
            <person name="Hittinger C.T."/>
            <person name="Goker M."/>
            <person name="Salamov A."/>
            <person name="Wisecaver J."/>
            <person name="Long T.M."/>
            <person name="Aerts A.L."/>
            <person name="Barry K."/>
            <person name="Choi C."/>
            <person name="Clum A."/>
            <person name="Coughlan A.Y."/>
            <person name="Deshpande S."/>
            <person name="Douglass A.P."/>
            <person name="Hanson S.J."/>
            <person name="Klenk H.-P."/>
            <person name="Labutti K."/>
            <person name="Lapidus A."/>
            <person name="Lindquist E."/>
            <person name="Lipzen A."/>
            <person name="Meier-Kolthoff J.P."/>
            <person name="Ohm R.A."/>
            <person name="Otillar R.P."/>
            <person name="Pangilinan J."/>
            <person name="Peng Y."/>
            <person name="Rokas A."/>
            <person name="Rosa C.A."/>
            <person name="Scheuner C."/>
            <person name="Sibirny A.A."/>
            <person name="Slot J.C."/>
            <person name="Stielow J.B."/>
            <person name="Sun H."/>
            <person name="Kurtzman C.P."/>
            <person name="Blackwell M."/>
            <person name="Grigoriev I.V."/>
            <person name="Jeffries T.W."/>
        </authorList>
    </citation>
    <scope>NUCLEOTIDE SEQUENCE [LARGE SCALE GENOMIC DNA]</scope>
    <source>
        <strain evidence="9">NRRL Y-2460</strain>
    </source>
</reference>
<feature type="domain" description="PIN" evidence="7">
    <location>
        <begin position="138"/>
        <end position="277"/>
    </location>
</feature>
<dbReference type="InterPro" id="IPR029060">
    <property type="entry name" value="PIN-like_dom_sf"/>
</dbReference>
<evidence type="ECO:0000256" key="3">
    <source>
        <dbReference type="ARBA" id="ARBA00023242"/>
    </source>
</evidence>
<dbReference type="Pfam" id="PF13638">
    <property type="entry name" value="PIN_4"/>
    <property type="match status" value="1"/>
</dbReference>
<evidence type="ECO:0000259" key="7">
    <source>
        <dbReference type="SMART" id="SM00670"/>
    </source>
</evidence>
<protein>
    <recommendedName>
        <fullName evidence="5">Transcriptional protein SWT1</fullName>
    </recommendedName>
</protein>
<gene>
    <name evidence="8" type="ORF">PACTADRAFT_50462</name>
</gene>
<keyword evidence="2" id="KW-0804">Transcription</keyword>
<dbReference type="AlphaFoldDB" id="A0A1E4TS46"/>
<proteinExistence type="inferred from homology"/>
<organism evidence="8 9">
    <name type="scientific">Pachysolen tannophilus NRRL Y-2460</name>
    <dbReference type="NCBI Taxonomy" id="669874"/>
    <lineage>
        <taxon>Eukaryota</taxon>
        <taxon>Fungi</taxon>
        <taxon>Dikarya</taxon>
        <taxon>Ascomycota</taxon>
        <taxon>Saccharomycotina</taxon>
        <taxon>Pichiomycetes</taxon>
        <taxon>Pachysolenaceae</taxon>
        <taxon>Pachysolen</taxon>
    </lineage>
</organism>
<evidence type="ECO:0000256" key="4">
    <source>
        <dbReference type="ARBA" id="ARBA00060839"/>
    </source>
</evidence>
<dbReference type="InterPro" id="IPR049014">
    <property type="entry name" value="SWT1_C"/>
</dbReference>
<dbReference type="STRING" id="669874.A0A1E4TS46"/>
<comment type="subcellular location">
    <subcellularLocation>
        <location evidence="1">Nucleus</location>
    </subcellularLocation>
</comment>
<keyword evidence="9" id="KW-1185">Reference proteome</keyword>
<evidence type="ECO:0000256" key="5">
    <source>
        <dbReference type="ARBA" id="ARBA00074620"/>
    </source>
</evidence>
<dbReference type="OrthoDB" id="2017974at2759"/>
<dbReference type="GO" id="GO:0004540">
    <property type="term" value="F:RNA nuclease activity"/>
    <property type="evidence" value="ECO:0007669"/>
    <property type="project" value="UniProtKB-ARBA"/>
</dbReference>
<dbReference type="Proteomes" id="UP000094236">
    <property type="component" value="Unassembled WGS sequence"/>
</dbReference>
<name>A0A1E4TS46_PACTA</name>